<evidence type="ECO:0000313" key="2">
    <source>
        <dbReference type="EMBL" id="OMP11681.1"/>
    </source>
</evidence>
<dbReference type="Proteomes" id="UP000188268">
    <property type="component" value="Unassembled WGS sequence"/>
</dbReference>
<reference evidence="2 3" key="1">
    <citation type="submission" date="2013-09" db="EMBL/GenBank/DDBJ databases">
        <title>Corchorus capsularis genome sequencing.</title>
        <authorList>
            <person name="Alam M."/>
            <person name="Haque M.S."/>
            <person name="Islam M.S."/>
            <person name="Emdad E.M."/>
            <person name="Islam M.M."/>
            <person name="Ahmed B."/>
            <person name="Halim A."/>
            <person name="Hossen Q.M.M."/>
            <person name="Hossain M.Z."/>
            <person name="Ahmed R."/>
            <person name="Khan M.M."/>
            <person name="Islam R."/>
            <person name="Rashid M.M."/>
            <person name="Khan S.A."/>
            <person name="Rahman M.S."/>
            <person name="Alam M."/>
        </authorList>
    </citation>
    <scope>NUCLEOTIDE SEQUENCE [LARGE SCALE GENOMIC DNA]</scope>
    <source>
        <strain evidence="3">cv. CVL-1</strain>
        <tissue evidence="2">Whole seedling</tissue>
    </source>
</reference>
<evidence type="ECO:0000313" key="3">
    <source>
        <dbReference type="Proteomes" id="UP000188268"/>
    </source>
</evidence>
<feature type="compositionally biased region" description="Basic and acidic residues" evidence="1">
    <location>
        <begin position="89"/>
        <end position="99"/>
    </location>
</feature>
<gene>
    <name evidence="2" type="ORF">CCACVL1_00345</name>
</gene>
<protein>
    <submittedName>
        <fullName evidence="2">Uncharacterized protein</fullName>
    </submittedName>
</protein>
<feature type="compositionally biased region" description="Polar residues" evidence="1">
    <location>
        <begin position="77"/>
        <end position="88"/>
    </location>
</feature>
<dbReference type="AlphaFoldDB" id="A0A1R3KX65"/>
<comment type="caution">
    <text evidence="2">The sequence shown here is derived from an EMBL/GenBank/DDBJ whole genome shotgun (WGS) entry which is preliminary data.</text>
</comment>
<proteinExistence type="predicted"/>
<dbReference type="Gramene" id="OMP11681">
    <property type="protein sequence ID" value="OMP11681"/>
    <property type="gene ID" value="CCACVL1_00345"/>
</dbReference>
<name>A0A1R3KX65_COCAP</name>
<accession>A0A1R3KX65</accession>
<organism evidence="2 3">
    <name type="scientific">Corchorus capsularis</name>
    <name type="common">Jute</name>
    <dbReference type="NCBI Taxonomy" id="210143"/>
    <lineage>
        <taxon>Eukaryota</taxon>
        <taxon>Viridiplantae</taxon>
        <taxon>Streptophyta</taxon>
        <taxon>Embryophyta</taxon>
        <taxon>Tracheophyta</taxon>
        <taxon>Spermatophyta</taxon>
        <taxon>Magnoliopsida</taxon>
        <taxon>eudicotyledons</taxon>
        <taxon>Gunneridae</taxon>
        <taxon>Pentapetalae</taxon>
        <taxon>rosids</taxon>
        <taxon>malvids</taxon>
        <taxon>Malvales</taxon>
        <taxon>Malvaceae</taxon>
        <taxon>Grewioideae</taxon>
        <taxon>Apeibeae</taxon>
        <taxon>Corchorus</taxon>
    </lineage>
</organism>
<keyword evidence="3" id="KW-1185">Reference proteome</keyword>
<dbReference type="EMBL" id="AWWV01001035">
    <property type="protein sequence ID" value="OMP11681.1"/>
    <property type="molecule type" value="Genomic_DNA"/>
</dbReference>
<evidence type="ECO:0000256" key="1">
    <source>
        <dbReference type="SAM" id="MobiDB-lite"/>
    </source>
</evidence>
<sequence length="373" mass="41261">MGDFEKSRQGIGSGTIATLPGVLDFIRPSVTDFVRTISNGALRGGLLTLQRFYRAKGFISSCNLSDAALGHDKIPISNESLNPQQLNVDSDKDGGKEMEDSATVTTSRESFEPNKGVNVEFHSTKAESQNLQTNESGEGGFECSKGGKLSLSPIHTSVSIEDGFLVLLGDLSNANLLFNWGQALQFFPRPSTSWDHTQNSKLDVLCLEDAPSPNYAEATVESDFQDDHLQETYSDSSNGLGSPCISIHYRSTEEINMILAKEMNYKEVFYEIGSNLDPFDSDVNDYEEVTSVELGLLDEPIAHIESPIDLAIVPSSNDCVRDNTFALDARSPSTPSSMQHFDCSDTFKDLNWNKHRKKKKRTKHNWSRKKKAL</sequence>
<feature type="region of interest" description="Disordered" evidence="1">
    <location>
        <begin position="75"/>
        <end position="110"/>
    </location>
</feature>